<dbReference type="InterPro" id="IPR013223">
    <property type="entry name" value="RNase_B_OB_dom"/>
</dbReference>
<dbReference type="InterPro" id="IPR022966">
    <property type="entry name" value="RNase_II/R_CS"/>
</dbReference>
<keyword evidence="4 8" id="KW-0540">Nuclease</keyword>
<dbReference type="SMART" id="SM00316">
    <property type="entry name" value="S1"/>
    <property type="match status" value="2"/>
</dbReference>
<dbReference type="GO" id="GO:0005829">
    <property type="term" value="C:cytosol"/>
    <property type="evidence" value="ECO:0007669"/>
    <property type="project" value="UniProtKB-ARBA"/>
</dbReference>
<keyword evidence="5 8" id="KW-0378">Hydrolase</keyword>
<dbReference type="InterPro" id="IPR040476">
    <property type="entry name" value="CSD2"/>
</dbReference>
<dbReference type="Pfam" id="PF00575">
    <property type="entry name" value="S1"/>
    <property type="match status" value="1"/>
</dbReference>
<dbReference type="Pfam" id="PF17876">
    <property type="entry name" value="CSD2"/>
    <property type="match status" value="1"/>
</dbReference>
<keyword evidence="11" id="KW-1185">Reference proteome</keyword>
<gene>
    <name evidence="8 10" type="primary">rnr</name>
    <name evidence="10" type="ORF">I5M19_17230</name>
</gene>
<comment type="similarity">
    <text evidence="8">Belongs to the RNR ribonuclease family. RNase R subfamily.</text>
</comment>
<dbReference type="NCBIfam" id="TIGR02063">
    <property type="entry name" value="RNase_R"/>
    <property type="match status" value="1"/>
</dbReference>
<evidence type="ECO:0000313" key="10">
    <source>
        <dbReference type="EMBL" id="MBK0381071.1"/>
    </source>
</evidence>
<dbReference type="AlphaFoldDB" id="A0A934PXV0"/>
<dbReference type="EMBL" id="JAEHFW010000003">
    <property type="protein sequence ID" value="MBK0381071.1"/>
    <property type="molecule type" value="Genomic_DNA"/>
</dbReference>
<dbReference type="SMART" id="SM00357">
    <property type="entry name" value="CSP"/>
    <property type="match status" value="2"/>
</dbReference>
<dbReference type="EC" id="3.1.13.1" evidence="8"/>
<dbReference type="PANTHER" id="PTHR23355:SF9">
    <property type="entry name" value="DIS3-LIKE EXONUCLEASE 2"/>
    <property type="match status" value="1"/>
</dbReference>
<reference evidence="10" key="1">
    <citation type="submission" date="2020-12" db="EMBL/GenBank/DDBJ databases">
        <title>Bacterial novel species Mucilaginibacter sp. SD-g isolated from soil.</title>
        <authorList>
            <person name="Jung H.-Y."/>
        </authorList>
    </citation>
    <scope>NUCLEOTIDE SEQUENCE</scope>
    <source>
        <strain evidence="10">SD-g</strain>
    </source>
</reference>
<comment type="subcellular location">
    <subcellularLocation>
        <location evidence="2 8">Cytoplasm</location>
    </subcellularLocation>
</comment>
<dbReference type="GO" id="GO:0003723">
    <property type="term" value="F:RNA binding"/>
    <property type="evidence" value="ECO:0007669"/>
    <property type="project" value="UniProtKB-UniRule"/>
</dbReference>
<evidence type="ECO:0000256" key="2">
    <source>
        <dbReference type="ARBA" id="ARBA00004496"/>
    </source>
</evidence>
<dbReference type="CDD" id="cd04471">
    <property type="entry name" value="S1_RNase_R"/>
    <property type="match status" value="1"/>
</dbReference>
<evidence type="ECO:0000256" key="3">
    <source>
        <dbReference type="ARBA" id="ARBA00022490"/>
    </source>
</evidence>
<feature type="domain" description="S1 motif" evidence="9">
    <location>
        <begin position="630"/>
        <end position="711"/>
    </location>
</feature>
<dbReference type="Gene3D" id="2.40.50.140">
    <property type="entry name" value="Nucleic acid-binding proteins"/>
    <property type="match status" value="2"/>
</dbReference>
<dbReference type="SUPFAM" id="SSF50249">
    <property type="entry name" value="Nucleic acid-binding proteins"/>
    <property type="match status" value="4"/>
</dbReference>
<comment type="catalytic activity">
    <reaction evidence="1 8">
        <text>Exonucleolytic cleavage in the 3'- to 5'-direction to yield nucleoside 5'-phosphates.</text>
        <dbReference type="EC" id="3.1.13.1"/>
    </reaction>
</comment>
<dbReference type="InterPro" id="IPR011129">
    <property type="entry name" value="CSD"/>
</dbReference>
<evidence type="ECO:0000256" key="6">
    <source>
        <dbReference type="ARBA" id="ARBA00022839"/>
    </source>
</evidence>
<dbReference type="InterPro" id="IPR011805">
    <property type="entry name" value="RNase_R"/>
</dbReference>
<dbReference type="GO" id="GO:0006402">
    <property type="term" value="P:mRNA catabolic process"/>
    <property type="evidence" value="ECO:0007669"/>
    <property type="project" value="TreeGrafter"/>
</dbReference>
<dbReference type="Pfam" id="PF08206">
    <property type="entry name" value="OB_RNB"/>
    <property type="match status" value="1"/>
</dbReference>
<evidence type="ECO:0000256" key="4">
    <source>
        <dbReference type="ARBA" id="ARBA00022722"/>
    </source>
</evidence>
<dbReference type="PROSITE" id="PS50126">
    <property type="entry name" value="S1"/>
    <property type="match status" value="1"/>
</dbReference>
<dbReference type="RefSeq" id="WP_200067596.1">
    <property type="nucleotide sequence ID" value="NZ_JAEHFW010000003.1"/>
</dbReference>
<evidence type="ECO:0000259" key="9">
    <source>
        <dbReference type="PROSITE" id="PS50126"/>
    </source>
</evidence>
<evidence type="ECO:0000256" key="5">
    <source>
        <dbReference type="ARBA" id="ARBA00022801"/>
    </source>
</evidence>
<keyword evidence="7 8" id="KW-0694">RNA-binding</keyword>
<proteinExistence type="inferred from homology"/>
<dbReference type="NCBIfam" id="TIGR00358">
    <property type="entry name" value="3_prime_RNase"/>
    <property type="match status" value="1"/>
</dbReference>
<evidence type="ECO:0000256" key="1">
    <source>
        <dbReference type="ARBA" id="ARBA00001849"/>
    </source>
</evidence>
<name>A0A934PXV0_9SPHI</name>
<dbReference type="SMART" id="SM00955">
    <property type="entry name" value="RNB"/>
    <property type="match status" value="1"/>
</dbReference>
<sequence>MSKKKNKSSSTINQVLTQMVLDIFEQNGNTPLNYKQVSAKLNVRDPDARDVIFDILKEETFKGVLKETSPGKFQLLELKTFIEGKVDLTNDGSAFIVTDDEFESDIFVAPRKLRNALNGDRVKVYVYAKSKGKRKEGEVIEILQRAKMEFTGIVKLSERFAFFIPDDRKMMHDIFIPITDLNGAKNGIKAVAEITDWPAGAKNPIGRIKHVLGAQGDNDTEMNAILAEYGFPLSFPAEVEQDADAIPEVISAGEIAKRRDFREILTFTIDPFDAKDFDDAISFKKLDNGNYEIGVHIADVSHYIIPDSALDKEAYERGTSVYLVDRVIPMLPERLSNGVCSLRPNEDKLCFSAVFEMDDNANIIDQWFGKTVIHSDRRFAYEDVQEIIEAKKGEYAEEILKLNALAYKLRERKFKSGAISFETTEVKFKLDEKGKPIGVYVKERKDAHKLIEDFMLLANRKVAEYVSKLGKGKSKYTFVYRVHDSPKPDALASFAQFASRFGYKINTKSDKEIAKSLNYLMEDVEGKKEQNVLTHLAIRSMAKAIYTTKTTSHYGLAFDHYTHFTSPIRRYPDVMVHRLLFHYLNGGKSANGDHYEELCKHSSQMEKKAADAERSSIKYKQAEYLKDQVGNIFTGIISGVTEWGMYVEIIENKCEGMIRLRDISDDFYTLDEKNYAIIGQRKKKTYQLGDEVNIRVKNVDLTKKQIDFSLVQK</sequence>
<dbReference type="InterPro" id="IPR001900">
    <property type="entry name" value="RNase_II/R"/>
</dbReference>
<protein>
    <recommendedName>
        <fullName evidence="8">Ribonuclease R</fullName>
        <shortName evidence="8">RNase R</shortName>
        <ecNumber evidence="8">3.1.13.1</ecNumber>
    </recommendedName>
</protein>
<dbReference type="PANTHER" id="PTHR23355">
    <property type="entry name" value="RIBONUCLEASE"/>
    <property type="match status" value="1"/>
</dbReference>
<comment type="caution">
    <text evidence="10">The sequence shown here is derived from an EMBL/GenBank/DDBJ whole genome shotgun (WGS) entry which is preliminary data.</text>
</comment>
<evidence type="ECO:0000256" key="8">
    <source>
        <dbReference type="HAMAP-Rule" id="MF_01895"/>
    </source>
</evidence>
<organism evidence="10 11">
    <name type="scientific">Mucilaginibacter segetis</name>
    <dbReference type="NCBI Taxonomy" id="2793071"/>
    <lineage>
        <taxon>Bacteria</taxon>
        <taxon>Pseudomonadati</taxon>
        <taxon>Bacteroidota</taxon>
        <taxon>Sphingobacteriia</taxon>
        <taxon>Sphingobacteriales</taxon>
        <taxon>Sphingobacteriaceae</taxon>
        <taxon>Mucilaginibacter</taxon>
    </lineage>
</organism>
<dbReference type="InterPro" id="IPR012340">
    <property type="entry name" value="NA-bd_OB-fold"/>
</dbReference>
<dbReference type="InterPro" id="IPR004476">
    <property type="entry name" value="RNase_II/RNase_R"/>
</dbReference>
<dbReference type="Proteomes" id="UP000613193">
    <property type="component" value="Unassembled WGS sequence"/>
</dbReference>
<evidence type="ECO:0000256" key="7">
    <source>
        <dbReference type="ARBA" id="ARBA00022884"/>
    </source>
</evidence>
<dbReference type="InterPro" id="IPR003029">
    <property type="entry name" value="S1_domain"/>
</dbReference>
<dbReference type="HAMAP" id="MF_01895">
    <property type="entry name" value="RNase_R"/>
    <property type="match status" value="1"/>
</dbReference>
<evidence type="ECO:0000313" key="11">
    <source>
        <dbReference type="Proteomes" id="UP000613193"/>
    </source>
</evidence>
<dbReference type="Pfam" id="PF00773">
    <property type="entry name" value="RNB"/>
    <property type="match status" value="1"/>
</dbReference>
<dbReference type="PROSITE" id="PS01175">
    <property type="entry name" value="RIBONUCLEASE_II"/>
    <property type="match status" value="1"/>
</dbReference>
<dbReference type="GO" id="GO:0008859">
    <property type="term" value="F:exoribonuclease II activity"/>
    <property type="evidence" value="ECO:0007669"/>
    <property type="project" value="UniProtKB-UniRule"/>
</dbReference>
<comment type="function">
    <text evidence="8">3'-5' exoribonuclease that releases 5'-nucleoside monophosphates and is involved in maturation of structured RNAs.</text>
</comment>
<keyword evidence="3 8" id="KW-0963">Cytoplasm</keyword>
<dbReference type="InterPro" id="IPR050180">
    <property type="entry name" value="RNR_Ribonuclease"/>
</dbReference>
<accession>A0A934PXV0</accession>
<keyword evidence="6 8" id="KW-0269">Exonuclease</keyword>